<reference evidence="2" key="2">
    <citation type="submission" date="2012-07" db="EMBL/GenBank/DDBJ databases">
        <authorList>
            <person name="Aslett M."/>
        </authorList>
    </citation>
    <scope>NUCLEOTIDE SEQUENCE</scope>
    <source>
        <strain evidence="2">253</strain>
    </source>
</reference>
<organism evidence="2 3">
    <name type="scientific">Bordetella bronchiseptica 253</name>
    <dbReference type="NCBI Taxonomy" id="568707"/>
    <lineage>
        <taxon>Bacteria</taxon>
        <taxon>Pseudomonadati</taxon>
        <taxon>Pseudomonadota</taxon>
        <taxon>Betaproteobacteria</taxon>
        <taxon>Burkholderiales</taxon>
        <taxon>Alcaligenaceae</taxon>
        <taxon>Bordetella</taxon>
    </lineage>
</organism>
<sequence>MEPTTVTIALSDKSLGYEISPERVPLPVLAAFAKDVQDFIKGAGKDIDVSSIEVSVKHGSLAIQADHINSLSLESDLRALASTQDLTHLVSKKRRDIVRKWQEQAAKAKSFIVKIASPWSIDEIVISNKTAYREAESSNLVTVERYIKGEILDLGGITDSNAHIKLPDGQKLTIKTDRELIRAESRNLVYHVVHLRIRAKLDLDTGLLSDPELISFVDYQPKFDATSFDEAVKKGREAWRGIGAPHEWVRSVRGDD</sequence>
<dbReference type="EMBL" id="HE965806">
    <property type="protein sequence ID" value="CCJ51955.1"/>
    <property type="molecule type" value="Genomic_DNA"/>
</dbReference>
<evidence type="ECO:0000313" key="3">
    <source>
        <dbReference type="Proteomes" id="UP000007564"/>
    </source>
</evidence>
<dbReference type="Proteomes" id="UP000007564">
    <property type="component" value="Chromosome"/>
</dbReference>
<name>A0A0H3P144_BORBO</name>
<dbReference type="KEGG" id="bbh:BN112_1314"/>
<accession>A0A0H3P144</accession>
<gene>
    <name evidence="1" type="ORF">BN112_0037</name>
    <name evidence="2" type="ORF">BN112_1314</name>
</gene>
<proteinExistence type="predicted"/>
<dbReference type="OrthoDB" id="6057423at2"/>
<dbReference type="HOGENOM" id="CLU_1060393_0_0_4"/>
<evidence type="ECO:0000313" key="1">
    <source>
        <dbReference type="EMBL" id="CCJ51955.1"/>
    </source>
</evidence>
<dbReference type="KEGG" id="bbh:BN112_0037"/>
<dbReference type="RefSeq" id="WP_015063602.1">
    <property type="nucleotide sequence ID" value="NC_019382.1"/>
</dbReference>
<dbReference type="AlphaFoldDB" id="A0A0H3P144"/>
<protein>
    <submittedName>
        <fullName evidence="2">Uncharacterized protein</fullName>
    </submittedName>
</protein>
<evidence type="ECO:0000313" key="2">
    <source>
        <dbReference type="EMBL" id="CCJ53232.1"/>
    </source>
</evidence>
<reference evidence="2 3" key="1">
    <citation type="journal article" date="2012" name="BMC Genomics">
        <title>Comparative genomics of the classical Bordetella subspecies: the evolution and exchange of virulence-associated diversity amongst closely related pathogens.</title>
        <authorList>
            <person name="Park J."/>
            <person name="Zhang Y."/>
            <person name="Buboltz A.M."/>
            <person name="Zhang X."/>
            <person name="Schuster S.C."/>
            <person name="Ahuja U."/>
            <person name="Liu M."/>
            <person name="Miller J.F."/>
            <person name="Sebaihia M."/>
            <person name="Bentley S.D."/>
            <person name="Parkhill J."/>
            <person name="Harvill E.T."/>
        </authorList>
    </citation>
    <scope>NUCLEOTIDE SEQUENCE [LARGE SCALE GENOMIC DNA]</scope>
    <source>
        <strain evidence="2 3">253</strain>
    </source>
</reference>
<dbReference type="EMBL" id="HE965806">
    <property type="protein sequence ID" value="CCJ53232.1"/>
    <property type="molecule type" value="Genomic_DNA"/>
</dbReference>